<keyword evidence="3" id="KW-1185">Reference proteome</keyword>
<dbReference type="EMBL" id="FOSL01000002">
    <property type="protein sequence ID" value="SFK10514.1"/>
    <property type="molecule type" value="Genomic_DNA"/>
</dbReference>
<evidence type="ECO:0000256" key="1">
    <source>
        <dbReference type="SAM" id="SignalP"/>
    </source>
</evidence>
<sequence>MRKYLVLASLFVFSALAGCQTSPMQYSGQCSQSAQDAGLCTAPSYGTTLNALGRP</sequence>
<reference evidence="2 3" key="1">
    <citation type="submission" date="2016-10" db="EMBL/GenBank/DDBJ databases">
        <authorList>
            <person name="Varghese N."/>
            <person name="Submissions S."/>
        </authorList>
    </citation>
    <scope>NUCLEOTIDE SEQUENCE [LARGE SCALE GENOMIC DNA]</scope>
    <source>
        <strain evidence="2 3">DSM 21822</strain>
    </source>
</reference>
<dbReference type="PROSITE" id="PS51257">
    <property type="entry name" value="PROKAR_LIPOPROTEIN"/>
    <property type="match status" value="1"/>
</dbReference>
<organism evidence="2 3">
    <name type="scientific">Neomesorhizobium albiziae</name>
    <dbReference type="NCBI Taxonomy" id="335020"/>
    <lineage>
        <taxon>Bacteria</taxon>
        <taxon>Pseudomonadati</taxon>
        <taxon>Pseudomonadota</taxon>
        <taxon>Alphaproteobacteria</taxon>
        <taxon>Hyphomicrobiales</taxon>
        <taxon>Phyllobacteriaceae</taxon>
        <taxon>Neomesorhizobium</taxon>
    </lineage>
</organism>
<proteinExistence type="predicted"/>
<evidence type="ECO:0008006" key="4">
    <source>
        <dbReference type="Google" id="ProtNLM"/>
    </source>
</evidence>
<evidence type="ECO:0000313" key="2">
    <source>
        <dbReference type="EMBL" id="SFK10514.1"/>
    </source>
</evidence>
<accession>A0A1I3WS83</accession>
<protein>
    <recommendedName>
        <fullName evidence="4">Lipoprotein</fullName>
    </recommendedName>
</protein>
<gene>
    <name evidence="2" type="ORF">SAMN04488498_102468</name>
</gene>
<feature type="chain" id="PRO_5009302328" description="Lipoprotein" evidence="1">
    <location>
        <begin position="18"/>
        <end position="55"/>
    </location>
</feature>
<feature type="signal peptide" evidence="1">
    <location>
        <begin position="1"/>
        <end position="17"/>
    </location>
</feature>
<keyword evidence="1" id="KW-0732">Signal</keyword>
<dbReference type="Proteomes" id="UP000323300">
    <property type="component" value="Unassembled WGS sequence"/>
</dbReference>
<dbReference type="AlphaFoldDB" id="A0A1I3WS83"/>
<evidence type="ECO:0000313" key="3">
    <source>
        <dbReference type="Proteomes" id="UP000323300"/>
    </source>
</evidence>
<name>A0A1I3WS83_9HYPH</name>